<name>A0AAV4DJD4_9GAST</name>
<proteinExistence type="predicted"/>
<sequence length="94" mass="10377">MALRSSNRKIIFLTAKTRTSVFSLLLSLTCRSQISSPIIMLMTWGSRQSPGLFDQLSGQVWCQTTESGVQANAGPLNLHHSLLLRSLKTTPFKA</sequence>
<comment type="caution">
    <text evidence="1">The sequence shown here is derived from an EMBL/GenBank/DDBJ whole genome shotgun (WGS) entry which is preliminary data.</text>
</comment>
<reference evidence="1 2" key="1">
    <citation type="journal article" date="2021" name="Elife">
        <title>Chloroplast acquisition without the gene transfer in kleptoplastic sea slugs, Plakobranchus ocellatus.</title>
        <authorList>
            <person name="Maeda T."/>
            <person name="Takahashi S."/>
            <person name="Yoshida T."/>
            <person name="Shimamura S."/>
            <person name="Takaki Y."/>
            <person name="Nagai Y."/>
            <person name="Toyoda A."/>
            <person name="Suzuki Y."/>
            <person name="Arimoto A."/>
            <person name="Ishii H."/>
            <person name="Satoh N."/>
            <person name="Nishiyama T."/>
            <person name="Hasebe M."/>
            <person name="Maruyama T."/>
            <person name="Minagawa J."/>
            <person name="Obokata J."/>
            <person name="Shigenobu S."/>
        </authorList>
    </citation>
    <scope>NUCLEOTIDE SEQUENCE [LARGE SCALE GENOMIC DNA]</scope>
</reference>
<evidence type="ECO:0000313" key="1">
    <source>
        <dbReference type="EMBL" id="GFO44286.1"/>
    </source>
</evidence>
<dbReference type="AlphaFoldDB" id="A0AAV4DJD4"/>
<organism evidence="1 2">
    <name type="scientific">Plakobranchus ocellatus</name>
    <dbReference type="NCBI Taxonomy" id="259542"/>
    <lineage>
        <taxon>Eukaryota</taxon>
        <taxon>Metazoa</taxon>
        <taxon>Spiralia</taxon>
        <taxon>Lophotrochozoa</taxon>
        <taxon>Mollusca</taxon>
        <taxon>Gastropoda</taxon>
        <taxon>Heterobranchia</taxon>
        <taxon>Euthyneura</taxon>
        <taxon>Panpulmonata</taxon>
        <taxon>Sacoglossa</taxon>
        <taxon>Placobranchoidea</taxon>
        <taxon>Plakobranchidae</taxon>
        <taxon>Plakobranchus</taxon>
    </lineage>
</organism>
<dbReference type="Proteomes" id="UP000735302">
    <property type="component" value="Unassembled WGS sequence"/>
</dbReference>
<gene>
    <name evidence="1" type="ORF">PoB_007079100</name>
</gene>
<keyword evidence="2" id="KW-1185">Reference proteome</keyword>
<protein>
    <submittedName>
        <fullName evidence="1">T-box transcription factor tbx2</fullName>
    </submittedName>
</protein>
<evidence type="ECO:0000313" key="2">
    <source>
        <dbReference type="Proteomes" id="UP000735302"/>
    </source>
</evidence>
<accession>A0AAV4DJD4</accession>
<dbReference type="EMBL" id="BLXT01007949">
    <property type="protein sequence ID" value="GFO44286.1"/>
    <property type="molecule type" value="Genomic_DNA"/>
</dbReference>